<dbReference type="Proteomes" id="UP000606008">
    <property type="component" value="Unassembled WGS sequence"/>
</dbReference>
<evidence type="ECO:0000313" key="2">
    <source>
        <dbReference type="Proteomes" id="UP000606008"/>
    </source>
</evidence>
<gene>
    <name evidence="1" type="ORF">F7231_05100</name>
</gene>
<dbReference type="RefSeq" id="WP_166691124.1">
    <property type="nucleotide sequence ID" value="NZ_WAEL01000001.1"/>
</dbReference>
<comment type="caution">
    <text evidence="1">The sequence shown here is derived from an EMBL/GenBank/DDBJ whole genome shotgun (WGS) entry which is preliminary data.</text>
</comment>
<sequence>MEIEEKRYEVLKGLPAYGPMYIPVTQVEQPFISPFSEGLVIRFFKSDGNTWVANFNLGWTDFSEVFDFPATDITVVIAGGSGYVMNRNFTKPIATFEATITAALMVTKQEIIAATDTDIVIINAEGQLWKSERISWDGIKDLYMEGEVLHGKSYDPMEDNDEWVGFALNLTTKKVTGGSYSRYYNSDGTPVKQKPWWKF</sequence>
<proteinExistence type="predicted"/>
<name>A0ABX0QC69_9BACT</name>
<accession>A0ABX0QC69</accession>
<evidence type="ECO:0000313" key="1">
    <source>
        <dbReference type="EMBL" id="NID09537.1"/>
    </source>
</evidence>
<organism evidence="1 2">
    <name type="scientific">Fibrivirga algicola</name>
    <dbReference type="NCBI Taxonomy" id="2950420"/>
    <lineage>
        <taxon>Bacteria</taxon>
        <taxon>Pseudomonadati</taxon>
        <taxon>Bacteroidota</taxon>
        <taxon>Cytophagia</taxon>
        <taxon>Cytophagales</taxon>
        <taxon>Spirosomataceae</taxon>
        <taxon>Fibrivirga</taxon>
    </lineage>
</organism>
<reference evidence="1" key="1">
    <citation type="submission" date="2024-05" db="EMBL/GenBank/DDBJ databases">
        <authorList>
            <person name="Jung D.-H."/>
        </authorList>
    </citation>
    <scope>NUCLEOTIDE SEQUENCE</scope>
    <source>
        <strain evidence="1">JA-25</strain>
    </source>
</reference>
<keyword evidence="2" id="KW-1185">Reference proteome</keyword>
<protein>
    <submittedName>
        <fullName evidence="1">Uncharacterized protein</fullName>
    </submittedName>
</protein>
<dbReference type="EMBL" id="WAEL01000001">
    <property type="protein sequence ID" value="NID09537.1"/>
    <property type="molecule type" value="Genomic_DNA"/>
</dbReference>